<keyword evidence="1" id="KW-0808">Transferase</keyword>
<proteinExistence type="predicted"/>
<evidence type="ECO:0000313" key="1">
    <source>
        <dbReference type="EMBL" id="MEG3158762.1"/>
    </source>
</evidence>
<name>A0ABU7YU02_9GAMM</name>
<evidence type="ECO:0000313" key="2">
    <source>
        <dbReference type="Proteomes" id="UP001334501"/>
    </source>
</evidence>
<sequence length="63" mass="6966">ESAANGLTDPLRARSLAAWFDRANRARDLLRTTARADLVVVELLLAWRAAEPKHAPTRQGIDT</sequence>
<accession>A0ABU7YU02</accession>
<feature type="non-terminal residue" evidence="1">
    <location>
        <position position="1"/>
    </location>
</feature>
<keyword evidence="1" id="KW-0548">Nucleotidyltransferase</keyword>
<organism evidence="1 2">
    <name type="scientific">Lysobacter zhanggongensis</name>
    <dbReference type="NCBI Taxonomy" id="1774951"/>
    <lineage>
        <taxon>Bacteria</taxon>
        <taxon>Pseudomonadati</taxon>
        <taxon>Pseudomonadota</taxon>
        <taxon>Gammaproteobacteria</taxon>
        <taxon>Lysobacterales</taxon>
        <taxon>Lysobacteraceae</taxon>
        <taxon>Lysobacter</taxon>
    </lineage>
</organism>
<reference evidence="1 2" key="1">
    <citation type="journal article" date="2017" name="Curr. Microbiol.">
        <title>Lysobacter zhanggongensis sp. nov. Isolated from a Pit Mud.</title>
        <authorList>
            <person name="Zhang X.F."/>
            <person name="Wang H.H."/>
            <person name="Sun X.Y."/>
            <person name="Pan C.M."/>
        </authorList>
    </citation>
    <scope>NUCLEOTIDE SEQUENCE [LARGE SCALE GENOMIC DNA]</scope>
    <source>
        <strain evidence="1 2">ZGLJ7-1</strain>
    </source>
</reference>
<comment type="caution">
    <text evidence="1">The sequence shown here is derived from an EMBL/GenBank/DDBJ whole genome shotgun (WGS) entry which is preliminary data.</text>
</comment>
<dbReference type="GO" id="GO:0003887">
    <property type="term" value="F:DNA-directed DNA polymerase activity"/>
    <property type="evidence" value="ECO:0007669"/>
    <property type="project" value="UniProtKB-EC"/>
</dbReference>
<gene>
    <name evidence="1" type="ORF">SNE33_12975</name>
</gene>
<protein>
    <submittedName>
        <fullName evidence="1">DNA polymerase III subunit delta</fullName>
        <ecNumber evidence="1">2.7.7.7</ecNumber>
    </submittedName>
</protein>
<keyword evidence="2" id="KW-1185">Reference proteome</keyword>
<dbReference type="Proteomes" id="UP001334501">
    <property type="component" value="Unassembled WGS sequence"/>
</dbReference>
<dbReference type="EMBL" id="JAXGFO010000134">
    <property type="protein sequence ID" value="MEG3158762.1"/>
    <property type="molecule type" value="Genomic_DNA"/>
</dbReference>
<dbReference type="EC" id="2.7.7.7" evidence="1"/>